<dbReference type="PANTHER" id="PTHR30349">
    <property type="entry name" value="PHAGE INTEGRASE-RELATED"/>
    <property type="match status" value="1"/>
</dbReference>
<evidence type="ECO:0000256" key="4">
    <source>
        <dbReference type="PROSITE-ProRule" id="PRU01248"/>
    </source>
</evidence>
<dbReference type="GO" id="GO:0015074">
    <property type="term" value="P:DNA integration"/>
    <property type="evidence" value="ECO:0007669"/>
    <property type="project" value="UniProtKB-KW"/>
</dbReference>
<keyword evidence="3" id="KW-0233">DNA recombination</keyword>
<gene>
    <name evidence="7" type="ORF">J4732_01480</name>
</gene>
<dbReference type="InterPro" id="IPR050090">
    <property type="entry name" value="Tyrosine_recombinase_XerCD"/>
</dbReference>
<reference evidence="7" key="1">
    <citation type="submission" date="2021-03" db="EMBL/GenBank/DDBJ databases">
        <title>Molecular epidemiology and mechanisms of colistin and carbapenem resistance in Enterobacteriaceae from clinical isolates, the environment and porcine samples in Pretoria, South Africa.</title>
        <authorList>
            <person name="Bogoshi D."/>
            <person name="Mbelle N.M."/>
            <person name="Naidoo V."/>
            <person name="Osei Sekyere J."/>
        </authorList>
    </citation>
    <scope>NUCLEOTIDE SEQUENCE</scope>
    <source>
        <strain evidence="7">C080</strain>
    </source>
</reference>
<dbReference type="GO" id="GO:0003677">
    <property type="term" value="F:DNA binding"/>
    <property type="evidence" value="ECO:0007669"/>
    <property type="project" value="UniProtKB-UniRule"/>
</dbReference>
<evidence type="ECO:0000313" key="7">
    <source>
        <dbReference type="EMBL" id="MBO2006569.1"/>
    </source>
</evidence>
<dbReference type="PANTHER" id="PTHR30349:SF94">
    <property type="entry name" value="INTEGRASE_RECOMBINASE HI_1414-RELATED"/>
    <property type="match status" value="1"/>
</dbReference>
<comment type="caution">
    <text evidence="7">The sequence shown here is derived from an EMBL/GenBank/DDBJ whole genome shotgun (WGS) entry which is preliminary data.</text>
</comment>
<dbReference type="PROSITE" id="PS51900">
    <property type="entry name" value="CB"/>
    <property type="match status" value="1"/>
</dbReference>
<feature type="domain" description="Core-binding (CB)" evidence="6">
    <location>
        <begin position="1"/>
        <end position="48"/>
    </location>
</feature>
<dbReference type="Pfam" id="PF00589">
    <property type="entry name" value="Phage_integrase"/>
    <property type="match status" value="1"/>
</dbReference>
<dbReference type="PROSITE" id="PS51898">
    <property type="entry name" value="TYR_RECOMBINASE"/>
    <property type="match status" value="1"/>
</dbReference>
<evidence type="ECO:0000256" key="3">
    <source>
        <dbReference type="ARBA" id="ARBA00023172"/>
    </source>
</evidence>
<name>A0A939NJD4_SERMA</name>
<dbReference type="AlphaFoldDB" id="A0A939NJD4"/>
<keyword evidence="2 4" id="KW-0238">DNA-binding</keyword>
<dbReference type="InterPro" id="IPR013762">
    <property type="entry name" value="Integrase-like_cat_sf"/>
</dbReference>
<dbReference type="InterPro" id="IPR011010">
    <property type="entry name" value="DNA_brk_join_enz"/>
</dbReference>
<keyword evidence="1" id="KW-0229">DNA integration</keyword>
<proteinExistence type="predicted"/>
<organism evidence="7">
    <name type="scientific">Serratia marcescens</name>
    <dbReference type="NCBI Taxonomy" id="615"/>
    <lineage>
        <taxon>Bacteria</taxon>
        <taxon>Pseudomonadati</taxon>
        <taxon>Pseudomonadota</taxon>
        <taxon>Gammaproteobacteria</taxon>
        <taxon>Enterobacterales</taxon>
        <taxon>Yersiniaceae</taxon>
        <taxon>Serratia</taxon>
    </lineage>
</organism>
<dbReference type="EMBL" id="JAGETR010000009">
    <property type="protein sequence ID" value="MBO2006569.1"/>
    <property type="molecule type" value="Genomic_DNA"/>
</dbReference>
<dbReference type="SUPFAM" id="SSF56349">
    <property type="entry name" value="DNA breaking-rejoining enzymes"/>
    <property type="match status" value="1"/>
</dbReference>
<evidence type="ECO:0000259" key="6">
    <source>
        <dbReference type="PROSITE" id="PS51900"/>
    </source>
</evidence>
<evidence type="ECO:0000256" key="2">
    <source>
        <dbReference type="ARBA" id="ARBA00023125"/>
    </source>
</evidence>
<sequence length="161" mass="18070">MIGSLTPPLEKITSENVATYKVERLKKAANSTVRLELQLLSRFLRWAASEKGVACNDVVKPVRLPEAGKPRDKILTPMQYKMILERVDTCRSRLQGMSEAKAIIILAWETAMRRGEILALTPAMIDFRQRVIHLADHQTKNAEARDVPLSSTALDFAEISV</sequence>
<protein>
    <submittedName>
        <fullName evidence="7">Tyrosine-type recombinase/integrase</fullName>
    </submittedName>
</protein>
<dbReference type="Gene3D" id="1.10.443.10">
    <property type="entry name" value="Intergrase catalytic core"/>
    <property type="match status" value="1"/>
</dbReference>
<dbReference type="InterPro" id="IPR002104">
    <property type="entry name" value="Integrase_catalytic"/>
</dbReference>
<evidence type="ECO:0000256" key="1">
    <source>
        <dbReference type="ARBA" id="ARBA00022908"/>
    </source>
</evidence>
<accession>A0A939NJD4</accession>
<dbReference type="GO" id="GO:0006310">
    <property type="term" value="P:DNA recombination"/>
    <property type="evidence" value="ECO:0007669"/>
    <property type="project" value="UniProtKB-KW"/>
</dbReference>
<evidence type="ECO:0000259" key="5">
    <source>
        <dbReference type="PROSITE" id="PS51898"/>
    </source>
</evidence>
<feature type="domain" description="Tyr recombinase" evidence="5">
    <location>
        <begin position="70"/>
        <end position="161"/>
    </location>
</feature>
<dbReference type="InterPro" id="IPR044068">
    <property type="entry name" value="CB"/>
</dbReference>